<dbReference type="EC" id="2.7.11.-" evidence="1"/>
<dbReference type="PANTHER" id="PTHR11947">
    <property type="entry name" value="PYRUVATE DEHYDROGENASE KINASE"/>
    <property type="match status" value="1"/>
</dbReference>
<evidence type="ECO:0000256" key="2">
    <source>
        <dbReference type="SAM" id="MobiDB-lite"/>
    </source>
</evidence>
<comment type="subcellular location">
    <subcellularLocation>
        <location evidence="1">Mitochondrion matrix</location>
    </subcellularLocation>
</comment>
<protein>
    <recommendedName>
        <fullName evidence="1">Protein-serine/threonine kinase</fullName>
        <ecNumber evidence="1">2.7.11.-</ecNumber>
    </recommendedName>
</protein>
<sequence length="672" mass="72378">MLSLSLRSVCLASRANPAISLCNWLHSPLDHGCSCFHSTLQGLRDSSTSTSSLASHTSSASSALRDVDCCKTPPFLNLTPTFATLLGNSVQPSSDLNRQFSSSHSAEPSAHQDPCGMPEHPQHAAQSSTQTFPYIHTATLLKLVNNGSLEQLHEFGRELAERQVPGRTEAHTTEIKRIASQLKKRTEQQQQQQQEQQHIGVCNHVDAFCEVVEAAAGRKLAALQTFQHSLASVLLRHNGAAPDANEPELVAREQQLQQQLVAEGSGPNRMAVQLDVVEVCEALLDLKVEVDAEASRFPGGLHRCNELPGWWDDQERVCATDVVMDSHEAFTLSVRLLVSEYLSAWGHWQHRNGFKGPKLGTANQKMREAQRWSMAGPAGPPGYDPHAPPAPLINQAVPLLPLLALAAEDTRAFCIEKNSTAPEVKVSPANLDLIARPRPNANTASDSSGVGHAQDARDSQLQGQGQNGSCVPVILAAYVEHVFIEVLKNSMQALIAKWGAWDVDEADPILVEADTQRCSSSSSSSGSSSSSSNSHGSSTAGSCSHPFYVIRITDTGGGIPSSKLFSLMHYFGTTHAPREATYHYSRDFGAQFQGQGVGAPLSKLYARFMGGHMQWMLVLEDGQELPLEDQVLTAGKTSRELSSTAASHGPGSCVAIVGTRVAIQMPCNGFSL</sequence>
<dbReference type="EMBL" id="MU070604">
    <property type="protein sequence ID" value="KAF5827068.1"/>
    <property type="molecule type" value="Genomic_DNA"/>
</dbReference>
<feature type="compositionally biased region" description="Low complexity" evidence="2">
    <location>
        <begin position="519"/>
        <end position="541"/>
    </location>
</feature>
<accession>A0ABQ7FXI3</accession>
<gene>
    <name evidence="3" type="ORF">DUNSADRAFT_1388</name>
</gene>
<keyword evidence="1" id="KW-0067">ATP-binding</keyword>
<dbReference type="SUPFAM" id="SSF55874">
    <property type="entry name" value="ATPase domain of HSP90 chaperone/DNA topoisomerase II/histidine kinase"/>
    <property type="match status" value="1"/>
</dbReference>
<reference evidence="3" key="1">
    <citation type="submission" date="2017-08" db="EMBL/GenBank/DDBJ databases">
        <authorList>
            <person name="Polle J.E."/>
            <person name="Barry K."/>
            <person name="Cushman J."/>
            <person name="Schmutz J."/>
            <person name="Tran D."/>
            <person name="Hathwaick L.T."/>
            <person name="Yim W.C."/>
            <person name="Jenkins J."/>
            <person name="Mckie-Krisberg Z.M."/>
            <person name="Prochnik S."/>
            <person name="Lindquist E."/>
            <person name="Dockter R.B."/>
            <person name="Adam C."/>
            <person name="Molina H."/>
            <person name="Bunkerborg J."/>
            <person name="Jin E."/>
            <person name="Buchheim M."/>
            <person name="Magnuson J."/>
        </authorList>
    </citation>
    <scope>NUCLEOTIDE SEQUENCE</scope>
    <source>
        <strain evidence="3">CCAP 19/18</strain>
    </source>
</reference>
<dbReference type="Gene3D" id="3.30.565.10">
    <property type="entry name" value="Histidine kinase-like ATPase, C-terminal domain"/>
    <property type="match status" value="1"/>
</dbReference>
<comment type="similarity">
    <text evidence="1">Belongs to the PDK/BCKDK protein kinase family.</text>
</comment>
<name>A0ABQ7FXI3_DUNSA</name>
<evidence type="ECO:0000256" key="1">
    <source>
        <dbReference type="RuleBase" id="RU366032"/>
    </source>
</evidence>
<dbReference type="PANTHER" id="PTHR11947:SF20">
    <property type="entry name" value="[3-METHYL-2-OXOBUTANOATE DEHYDROGENASE [LIPOAMIDE]] KINASE, MITOCHONDRIAL"/>
    <property type="match status" value="1"/>
</dbReference>
<keyword evidence="4" id="KW-1185">Reference proteome</keyword>
<dbReference type="InterPro" id="IPR036890">
    <property type="entry name" value="HATPase_C_sf"/>
</dbReference>
<evidence type="ECO:0000313" key="3">
    <source>
        <dbReference type="EMBL" id="KAF5827068.1"/>
    </source>
</evidence>
<evidence type="ECO:0000313" key="4">
    <source>
        <dbReference type="Proteomes" id="UP000815325"/>
    </source>
</evidence>
<dbReference type="Proteomes" id="UP000815325">
    <property type="component" value="Unassembled WGS sequence"/>
</dbReference>
<feature type="compositionally biased region" description="Polar residues" evidence="2">
    <location>
        <begin position="93"/>
        <end position="106"/>
    </location>
</feature>
<comment type="caution">
    <text evidence="3">The sequence shown here is derived from an EMBL/GenBank/DDBJ whole genome shotgun (WGS) entry which is preliminary data.</text>
</comment>
<keyword evidence="1" id="KW-0496">Mitochondrion</keyword>
<keyword evidence="1" id="KW-0418">Kinase</keyword>
<feature type="region of interest" description="Disordered" evidence="2">
    <location>
        <begin position="93"/>
        <end position="128"/>
    </location>
</feature>
<keyword evidence="1" id="KW-0808">Transferase</keyword>
<feature type="region of interest" description="Disordered" evidence="2">
    <location>
        <begin position="514"/>
        <end position="541"/>
    </location>
</feature>
<dbReference type="InterPro" id="IPR039028">
    <property type="entry name" value="BCKD/PDK"/>
</dbReference>
<feature type="region of interest" description="Disordered" evidence="2">
    <location>
        <begin position="436"/>
        <end position="464"/>
    </location>
</feature>
<organism evidence="3 4">
    <name type="scientific">Dunaliella salina</name>
    <name type="common">Green alga</name>
    <name type="synonym">Protococcus salinus</name>
    <dbReference type="NCBI Taxonomy" id="3046"/>
    <lineage>
        <taxon>Eukaryota</taxon>
        <taxon>Viridiplantae</taxon>
        <taxon>Chlorophyta</taxon>
        <taxon>core chlorophytes</taxon>
        <taxon>Chlorophyceae</taxon>
        <taxon>CS clade</taxon>
        <taxon>Chlamydomonadales</taxon>
        <taxon>Dunaliellaceae</taxon>
        <taxon>Dunaliella</taxon>
    </lineage>
</organism>
<proteinExistence type="inferred from homology"/>
<keyword evidence="1" id="KW-0547">Nucleotide-binding</keyword>